<feature type="active site" description="Proton acceptor" evidence="9">
    <location>
        <position position="33"/>
    </location>
</feature>
<keyword evidence="8" id="KW-0671">Queuosine biosynthesis</keyword>
<dbReference type="EMBL" id="CP000916">
    <property type="protein sequence ID" value="ACM22829.1"/>
    <property type="molecule type" value="Genomic_DNA"/>
</dbReference>
<reference evidence="11 12" key="1">
    <citation type="journal article" date="2009" name="Biosci. Biotechnol. Biochem.">
        <title>WeGAS: a web-based microbial genome annotation system.</title>
        <authorList>
            <person name="Lee D."/>
            <person name="Seo H."/>
            <person name="Park C."/>
            <person name="Park K."/>
        </authorList>
    </citation>
    <scope>NUCLEOTIDE SEQUENCE [LARGE SCALE GENOMIC DNA]</scope>
    <source>
        <strain evidence="12">ATCC 49049 / DSM 4359 / NBRC 107923 / NS-E</strain>
    </source>
</reference>
<dbReference type="KEGG" id="tna:CTN_0653"/>
<dbReference type="STRING" id="309803.CTN_0653"/>
<evidence type="ECO:0000313" key="12">
    <source>
        <dbReference type="Proteomes" id="UP000000445"/>
    </source>
</evidence>
<comment type="pathway">
    <text evidence="1 8">Purine metabolism; 7-cyano-7-deazaguanine biosynthesis.</text>
</comment>
<dbReference type="GO" id="GO:0008616">
    <property type="term" value="P:tRNA queuosine(34) biosynthetic process"/>
    <property type="evidence" value="ECO:0007669"/>
    <property type="project" value="UniProtKB-KW"/>
</dbReference>
<dbReference type="NCBIfam" id="TIGR03367">
    <property type="entry name" value="queuosine_QueD"/>
    <property type="match status" value="1"/>
</dbReference>
<evidence type="ECO:0000256" key="7">
    <source>
        <dbReference type="ARBA" id="ARBA00048807"/>
    </source>
</evidence>
<evidence type="ECO:0000256" key="10">
    <source>
        <dbReference type="PIRSR" id="PIRSR006113-2"/>
    </source>
</evidence>
<feature type="binding site" evidence="10">
    <location>
        <position position="39"/>
    </location>
    <ligand>
        <name>Zn(2+)</name>
        <dbReference type="ChEBI" id="CHEBI:29105"/>
    </ligand>
</feature>
<keyword evidence="6 8" id="KW-0456">Lyase</keyword>
<keyword evidence="5 8" id="KW-0862">Zinc</keyword>
<evidence type="ECO:0000313" key="11">
    <source>
        <dbReference type="EMBL" id="ACM22829.1"/>
    </source>
</evidence>
<feature type="active site" description="Charge relay system" evidence="9">
    <location>
        <position position="118"/>
    </location>
</feature>
<dbReference type="EC" id="4.-.-.-" evidence="8"/>
<name>B9K796_THENN</name>
<evidence type="ECO:0000256" key="9">
    <source>
        <dbReference type="PIRSR" id="PIRSR006113-1"/>
    </source>
</evidence>
<protein>
    <recommendedName>
        <fullName evidence="3 8">6-carboxy-5,6,7,8-tetrahydropterin synthase</fullName>
        <ecNumber evidence="8">4.-.-.-</ecNumber>
    </recommendedName>
</protein>
<dbReference type="eggNOG" id="COG0720">
    <property type="taxonomic scope" value="Bacteria"/>
</dbReference>
<keyword evidence="12" id="KW-1185">Reference proteome</keyword>
<organism evidence="11 12">
    <name type="scientific">Thermotoga neapolitana (strain ATCC 49049 / DSM 4359 / NBRC 107923 / NS-E)</name>
    <dbReference type="NCBI Taxonomy" id="309803"/>
    <lineage>
        <taxon>Bacteria</taxon>
        <taxon>Thermotogati</taxon>
        <taxon>Thermotogota</taxon>
        <taxon>Thermotogae</taxon>
        <taxon>Thermotogales</taxon>
        <taxon>Thermotogaceae</taxon>
        <taxon>Thermotoga</taxon>
    </lineage>
</organism>
<comment type="similarity">
    <text evidence="2 8">Belongs to the PTPS family. QueD subfamily.</text>
</comment>
<keyword evidence="4 8" id="KW-0479">Metal-binding</keyword>
<accession>B9K796</accession>
<dbReference type="UniPathway" id="UPA00391"/>
<feature type="binding site" evidence="10">
    <location>
        <position position="24"/>
    </location>
    <ligand>
        <name>Zn(2+)</name>
        <dbReference type="ChEBI" id="CHEBI:29105"/>
    </ligand>
</feature>
<evidence type="ECO:0000256" key="4">
    <source>
        <dbReference type="ARBA" id="ARBA00022723"/>
    </source>
</evidence>
<proteinExistence type="inferred from homology"/>
<evidence type="ECO:0000256" key="3">
    <source>
        <dbReference type="ARBA" id="ARBA00018141"/>
    </source>
</evidence>
<dbReference type="PANTHER" id="PTHR12589:SF7">
    <property type="entry name" value="6-PYRUVOYL TETRAHYDROBIOPTERIN SYNTHASE"/>
    <property type="match status" value="1"/>
</dbReference>
<evidence type="ECO:0000256" key="1">
    <source>
        <dbReference type="ARBA" id="ARBA00005061"/>
    </source>
</evidence>
<dbReference type="HOGENOM" id="CLU_111016_1_2_0"/>
<dbReference type="GO" id="GO:0046872">
    <property type="term" value="F:metal ion binding"/>
    <property type="evidence" value="ECO:0007669"/>
    <property type="project" value="UniProtKB-KW"/>
</dbReference>
<dbReference type="Gene3D" id="3.30.479.10">
    <property type="entry name" value="6-pyruvoyl tetrahydropterin synthase/QueD"/>
    <property type="match status" value="1"/>
</dbReference>
<dbReference type="SUPFAM" id="SSF55620">
    <property type="entry name" value="Tetrahydrobiopterin biosynthesis enzymes-like"/>
    <property type="match status" value="1"/>
</dbReference>
<dbReference type="GO" id="GO:0070497">
    <property type="term" value="F:6-carboxytetrahydropterin synthase activity"/>
    <property type="evidence" value="ECO:0007669"/>
    <property type="project" value="UniProtKB-EC"/>
</dbReference>
<comment type="cofactor">
    <cofactor evidence="8 10">
        <name>Zn(2+)</name>
        <dbReference type="ChEBI" id="CHEBI:29105"/>
    </cofactor>
    <text evidence="8 10">Binds 1 zinc ion per subunit.</text>
</comment>
<dbReference type="InterPro" id="IPR007115">
    <property type="entry name" value="6-PTP_synth/QueD"/>
</dbReference>
<feature type="binding site" evidence="10">
    <location>
        <position position="37"/>
    </location>
    <ligand>
        <name>Zn(2+)</name>
        <dbReference type="ChEBI" id="CHEBI:29105"/>
    </ligand>
</feature>
<dbReference type="Proteomes" id="UP000000445">
    <property type="component" value="Chromosome"/>
</dbReference>
<comment type="catalytic activity">
    <reaction evidence="7 8">
        <text>7,8-dihydroneopterin 3'-triphosphate + H2O = 6-carboxy-5,6,7,8-tetrahydropterin + triphosphate + acetaldehyde + 2 H(+)</text>
        <dbReference type="Rhea" id="RHEA:27966"/>
        <dbReference type="ChEBI" id="CHEBI:15343"/>
        <dbReference type="ChEBI" id="CHEBI:15377"/>
        <dbReference type="ChEBI" id="CHEBI:15378"/>
        <dbReference type="ChEBI" id="CHEBI:18036"/>
        <dbReference type="ChEBI" id="CHEBI:58462"/>
        <dbReference type="ChEBI" id="CHEBI:61032"/>
        <dbReference type="EC" id="4.1.2.50"/>
    </reaction>
</comment>
<evidence type="ECO:0000256" key="8">
    <source>
        <dbReference type="PIRNR" id="PIRNR006113"/>
    </source>
</evidence>
<dbReference type="PANTHER" id="PTHR12589">
    <property type="entry name" value="PYRUVOYL TETRAHYDROBIOPTERIN SYNTHASE"/>
    <property type="match status" value="1"/>
</dbReference>
<dbReference type="PIRSF" id="PIRSF006113">
    <property type="entry name" value="PTP_synth"/>
    <property type="match status" value="1"/>
</dbReference>
<evidence type="ECO:0000256" key="5">
    <source>
        <dbReference type="ARBA" id="ARBA00022833"/>
    </source>
</evidence>
<evidence type="ECO:0000256" key="6">
    <source>
        <dbReference type="ARBA" id="ARBA00023239"/>
    </source>
</evidence>
<evidence type="ECO:0000256" key="2">
    <source>
        <dbReference type="ARBA" id="ARBA00008900"/>
    </source>
</evidence>
<sequence length="131" mass="15328">MEIMSSSRGENMVLVKKFSFEAAHNLVKYHGKCERLHGHTYRLTVKVEGPLNEEDMVMDFAELKKMVEDRVIKKLDHSYLNELFEQPTTERVAIWIWEQLSGPLRECGVRLVEIELWETETSGVVYRGEKV</sequence>
<dbReference type="AlphaFoldDB" id="B9K796"/>
<gene>
    <name evidence="11" type="ordered locus">CTN_0653</name>
</gene>
<dbReference type="Pfam" id="PF01242">
    <property type="entry name" value="PTPS"/>
    <property type="match status" value="1"/>
</dbReference>
<feature type="active site" description="Charge relay system" evidence="9">
    <location>
        <position position="77"/>
    </location>
</feature>
<dbReference type="InterPro" id="IPR038418">
    <property type="entry name" value="6-PTP_synth/QueD_sf"/>
</dbReference>